<evidence type="ECO:0000256" key="3">
    <source>
        <dbReference type="ARBA" id="ARBA00022490"/>
    </source>
</evidence>
<dbReference type="SUPFAM" id="SSF55826">
    <property type="entry name" value="YbaK/ProRS associated domain"/>
    <property type="match status" value="1"/>
</dbReference>
<accession>A0ABV8JM89</accession>
<comment type="domain">
    <text evidence="10">Consists of three domains: the N-terminal catalytic domain, the editing domain and the C-terminal anticodon-binding domain.</text>
</comment>
<dbReference type="NCBIfam" id="NF006625">
    <property type="entry name" value="PRK09194.1"/>
    <property type="match status" value="1"/>
</dbReference>
<dbReference type="InterPro" id="IPR036621">
    <property type="entry name" value="Anticodon-bd_dom_sf"/>
</dbReference>
<dbReference type="InterPro" id="IPR036754">
    <property type="entry name" value="YbaK/aa-tRNA-synt-asso_dom_sf"/>
</dbReference>
<dbReference type="PROSITE" id="PS50862">
    <property type="entry name" value="AA_TRNA_LIGASE_II"/>
    <property type="match status" value="1"/>
</dbReference>
<keyword evidence="5 10" id="KW-0547">Nucleotide-binding</keyword>
<dbReference type="Gene3D" id="3.30.930.10">
    <property type="entry name" value="Bira Bifunctional Protein, Domain 2"/>
    <property type="match status" value="2"/>
</dbReference>
<comment type="catalytic activity">
    <reaction evidence="9 10">
        <text>tRNA(Pro) + L-proline + ATP = L-prolyl-tRNA(Pro) + AMP + diphosphate</text>
        <dbReference type="Rhea" id="RHEA:14305"/>
        <dbReference type="Rhea" id="RHEA-COMP:9700"/>
        <dbReference type="Rhea" id="RHEA-COMP:9702"/>
        <dbReference type="ChEBI" id="CHEBI:30616"/>
        <dbReference type="ChEBI" id="CHEBI:33019"/>
        <dbReference type="ChEBI" id="CHEBI:60039"/>
        <dbReference type="ChEBI" id="CHEBI:78442"/>
        <dbReference type="ChEBI" id="CHEBI:78532"/>
        <dbReference type="ChEBI" id="CHEBI:456215"/>
        <dbReference type="EC" id="6.1.1.15"/>
    </reaction>
</comment>
<dbReference type="InterPro" id="IPR002314">
    <property type="entry name" value="aa-tRNA-synt_IIb"/>
</dbReference>
<comment type="caution">
    <text evidence="12">The sequence shown here is derived from an EMBL/GenBank/DDBJ whole genome shotgun (WGS) entry which is preliminary data.</text>
</comment>
<dbReference type="Pfam" id="PF00587">
    <property type="entry name" value="tRNA-synt_2b"/>
    <property type="match status" value="1"/>
</dbReference>
<name>A0ABV8JM89_9BACL</name>
<dbReference type="PANTHER" id="PTHR42753:SF2">
    <property type="entry name" value="PROLINE--TRNA LIGASE"/>
    <property type="match status" value="1"/>
</dbReference>
<evidence type="ECO:0000256" key="10">
    <source>
        <dbReference type="HAMAP-Rule" id="MF_01569"/>
    </source>
</evidence>
<dbReference type="InterPro" id="IPR004500">
    <property type="entry name" value="Pro-tRNA-synth_IIa_bac-type"/>
</dbReference>
<keyword evidence="7 10" id="KW-0648">Protein biosynthesis</keyword>
<comment type="similarity">
    <text evidence="10">Belongs to the class-II aminoacyl-tRNA synthetase family. ProS type 1 subfamily.</text>
</comment>
<dbReference type="RefSeq" id="WP_380705700.1">
    <property type="nucleotide sequence ID" value="NZ_JBHSAP010000018.1"/>
</dbReference>
<dbReference type="InterPro" id="IPR023717">
    <property type="entry name" value="Pro-tRNA-Synthase_IIa_type1"/>
</dbReference>
<dbReference type="CDD" id="cd04334">
    <property type="entry name" value="ProRS-INS"/>
    <property type="match status" value="1"/>
</dbReference>
<evidence type="ECO:0000256" key="1">
    <source>
        <dbReference type="ARBA" id="ARBA00004496"/>
    </source>
</evidence>
<evidence type="ECO:0000313" key="13">
    <source>
        <dbReference type="Proteomes" id="UP001595843"/>
    </source>
</evidence>
<evidence type="ECO:0000256" key="5">
    <source>
        <dbReference type="ARBA" id="ARBA00022741"/>
    </source>
</evidence>
<proteinExistence type="inferred from homology"/>
<dbReference type="EC" id="6.1.1.15" evidence="10"/>
<keyword evidence="13" id="KW-1185">Reference proteome</keyword>
<dbReference type="InterPro" id="IPR007214">
    <property type="entry name" value="YbaK/aa-tRNA-synth-assoc-dom"/>
</dbReference>
<comment type="subcellular location">
    <subcellularLocation>
        <location evidence="1 10">Cytoplasm</location>
    </subcellularLocation>
</comment>
<comment type="function">
    <text evidence="10">Catalyzes the attachment of proline to tRNA(Pro) in a two-step reaction: proline is first activated by ATP to form Pro-AMP and then transferred to the acceptor end of tRNA(Pro). As ProRS can inadvertently accommodate and process non-cognate amino acids such as alanine and cysteine, to avoid such errors it has two additional distinct editing activities against alanine. One activity is designated as 'pretransfer' editing and involves the tRNA(Pro)-independent hydrolysis of activated Ala-AMP. The other activity is designated 'posttransfer' editing and involves deacylation of mischarged Ala-tRNA(Pro). The misacylated Cys-tRNA(Pro) is not edited by ProRS.</text>
</comment>
<dbReference type="InterPro" id="IPR033730">
    <property type="entry name" value="ProRS_core_prok"/>
</dbReference>
<evidence type="ECO:0000256" key="2">
    <source>
        <dbReference type="ARBA" id="ARBA00011738"/>
    </source>
</evidence>
<gene>
    <name evidence="10" type="primary">proS</name>
    <name evidence="12" type="ORF">ACFOUO_13760</name>
</gene>
<dbReference type="Proteomes" id="UP001595843">
    <property type="component" value="Unassembled WGS sequence"/>
</dbReference>
<dbReference type="InterPro" id="IPR006195">
    <property type="entry name" value="aa-tRNA-synth_II"/>
</dbReference>
<dbReference type="Pfam" id="PF04073">
    <property type="entry name" value="tRNA_edit"/>
    <property type="match status" value="1"/>
</dbReference>
<dbReference type="InterPro" id="IPR050062">
    <property type="entry name" value="Pro-tRNA_synthetase"/>
</dbReference>
<evidence type="ECO:0000256" key="8">
    <source>
        <dbReference type="ARBA" id="ARBA00023146"/>
    </source>
</evidence>
<dbReference type="InterPro" id="IPR004154">
    <property type="entry name" value="Anticodon-bd"/>
</dbReference>
<protein>
    <recommendedName>
        <fullName evidence="10">Proline--tRNA ligase</fullName>
        <ecNumber evidence="10">6.1.1.15</ecNumber>
    </recommendedName>
    <alternativeName>
        <fullName evidence="10">Prolyl-tRNA synthetase</fullName>
        <shortName evidence="10">ProRS</shortName>
    </alternativeName>
</protein>
<dbReference type="Gene3D" id="3.90.960.10">
    <property type="entry name" value="YbaK/aminoacyl-tRNA synthetase-associated domain"/>
    <property type="match status" value="1"/>
</dbReference>
<dbReference type="InterPro" id="IPR045864">
    <property type="entry name" value="aa-tRNA-synth_II/BPL/LPL"/>
</dbReference>
<comment type="subunit">
    <text evidence="2 10">Homodimer.</text>
</comment>
<keyword evidence="8 10" id="KW-0030">Aminoacyl-tRNA synthetase</keyword>
<dbReference type="HAMAP" id="MF_01569">
    <property type="entry name" value="Pro_tRNA_synth_type1"/>
    <property type="match status" value="1"/>
</dbReference>
<keyword evidence="3 10" id="KW-0963">Cytoplasm</keyword>
<dbReference type="PIRSF" id="PIRSF001535">
    <property type="entry name" value="ProRS_1"/>
    <property type="match status" value="1"/>
</dbReference>
<feature type="domain" description="Aminoacyl-transfer RNA synthetases class-II family profile" evidence="11">
    <location>
        <begin position="38"/>
        <end position="469"/>
    </location>
</feature>
<evidence type="ECO:0000256" key="7">
    <source>
        <dbReference type="ARBA" id="ARBA00022917"/>
    </source>
</evidence>
<dbReference type="SUPFAM" id="SSF52954">
    <property type="entry name" value="Class II aaRS ABD-related"/>
    <property type="match status" value="1"/>
</dbReference>
<sequence>MKQQTMLIPTLRSVGEEAAMASHRLMLRAGLIRQLAAGVYTYLPLAYRSLRKVEQVVREEMDRIGAQELLMPAMNPAELWRETGRWDTYGPELVTLGDRHERDFLLGPTHEEVITDLMRNEVNSYKKLPMALYQIQTKFRDERRPRSGLLRGREFLMKDAYSFHADAETLDETYRAMIEAYKRIFTRLGLDFRAVEADSGAIGGKENHEFMVLSDSGEDTLALCGSCDYAANIETAQVGEPEGGWAAADISRVPELKKIPTPKASTIRDVARLLDRQPAELIKSLLFIADDKPVLVLVRGDHEANEVKVKQALDARTCELADDETVRRVTGASTGFAGPVALKEDVKVVADLAVKGLADAVIGANETDAHFIHAAPGRDFGVDVWTDVRTVEEGDTCPQCGGMIRFARGIEVGHVFKLGTRYSEDMKANFLNATGKEQPFIMGCYGIGISRILAAIVEQHHDENGITWPSGAAPYPIHLIAVNVKDEAQKKLAEDLYEQLRQGGVEVLFDDRQERAGVKFKDADLIGIPLRITVGKRAADGIVEYKFRRSGESGELAAEELLGKLSELLKRVDESK</sequence>
<dbReference type="NCBIfam" id="TIGR00409">
    <property type="entry name" value="proS_fam_II"/>
    <property type="match status" value="1"/>
</dbReference>
<evidence type="ECO:0000256" key="6">
    <source>
        <dbReference type="ARBA" id="ARBA00022840"/>
    </source>
</evidence>
<dbReference type="InterPro" id="IPR044140">
    <property type="entry name" value="ProRS_anticodon_short"/>
</dbReference>
<dbReference type="GO" id="GO:0004827">
    <property type="term" value="F:proline-tRNA ligase activity"/>
    <property type="evidence" value="ECO:0007669"/>
    <property type="project" value="UniProtKB-EC"/>
</dbReference>
<evidence type="ECO:0000256" key="4">
    <source>
        <dbReference type="ARBA" id="ARBA00022598"/>
    </source>
</evidence>
<dbReference type="SUPFAM" id="SSF55681">
    <property type="entry name" value="Class II aaRS and biotin synthetases"/>
    <property type="match status" value="1"/>
</dbReference>
<dbReference type="CDD" id="cd00861">
    <property type="entry name" value="ProRS_anticodon_short"/>
    <property type="match status" value="1"/>
</dbReference>
<organism evidence="12 13">
    <name type="scientific">Salinithrix halophila</name>
    <dbReference type="NCBI Taxonomy" id="1485204"/>
    <lineage>
        <taxon>Bacteria</taxon>
        <taxon>Bacillati</taxon>
        <taxon>Bacillota</taxon>
        <taxon>Bacilli</taxon>
        <taxon>Bacillales</taxon>
        <taxon>Thermoactinomycetaceae</taxon>
        <taxon>Salinithrix</taxon>
    </lineage>
</organism>
<evidence type="ECO:0000259" key="11">
    <source>
        <dbReference type="PROSITE" id="PS50862"/>
    </source>
</evidence>
<dbReference type="PRINTS" id="PR01046">
    <property type="entry name" value="TRNASYNTHPRO"/>
</dbReference>
<dbReference type="Gene3D" id="3.40.50.800">
    <property type="entry name" value="Anticodon-binding domain"/>
    <property type="match status" value="1"/>
</dbReference>
<keyword evidence="6 10" id="KW-0067">ATP-binding</keyword>
<dbReference type="Pfam" id="PF03129">
    <property type="entry name" value="HGTP_anticodon"/>
    <property type="match status" value="1"/>
</dbReference>
<reference evidence="13" key="1">
    <citation type="journal article" date="2019" name="Int. J. Syst. Evol. Microbiol.">
        <title>The Global Catalogue of Microorganisms (GCM) 10K type strain sequencing project: providing services to taxonomists for standard genome sequencing and annotation.</title>
        <authorList>
            <consortium name="The Broad Institute Genomics Platform"/>
            <consortium name="The Broad Institute Genome Sequencing Center for Infectious Disease"/>
            <person name="Wu L."/>
            <person name="Ma J."/>
        </authorList>
    </citation>
    <scope>NUCLEOTIDE SEQUENCE [LARGE SCALE GENOMIC DNA]</scope>
    <source>
        <strain evidence="13">IBRC-M 10813</strain>
    </source>
</reference>
<keyword evidence="4 10" id="KW-0436">Ligase</keyword>
<evidence type="ECO:0000313" key="12">
    <source>
        <dbReference type="EMBL" id="MFC4077862.1"/>
    </source>
</evidence>
<dbReference type="CDD" id="cd00779">
    <property type="entry name" value="ProRS_core_prok"/>
    <property type="match status" value="1"/>
</dbReference>
<dbReference type="PANTHER" id="PTHR42753">
    <property type="entry name" value="MITOCHONDRIAL RIBOSOME PROTEIN L39/PROLYL-TRNA LIGASE FAMILY MEMBER"/>
    <property type="match status" value="1"/>
</dbReference>
<dbReference type="EMBL" id="JBHSAP010000018">
    <property type="protein sequence ID" value="MFC4077862.1"/>
    <property type="molecule type" value="Genomic_DNA"/>
</dbReference>
<evidence type="ECO:0000256" key="9">
    <source>
        <dbReference type="ARBA" id="ARBA00047671"/>
    </source>
</evidence>
<dbReference type="InterPro" id="IPR002316">
    <property type="entry name" value="Pro-tRNA-ligase_IIa"/>
</dbReference>